<dbReference type="Proteomes" id="UP000254720">
    <property type="component" value="Unassembled WGS sequence"/>
</dbReference>
<dbReference type="RefSeq" id="WP_170131785.1">
    <property type="nucleotide sequence ID" value="NZ_LR699114.1"/>
</dbReference>
<name>A0A370GMN4_9COXI</name>
<dbReference type="EMBL" id="QQAX01000009">
    <property type="protein sequence ID" value="RDI44549.1"/>
    <property type="molecule type" value="Genomic_DNA"/>
</dbReference>
<accession>A0A370GMN4</accession>
<dbReference type="PANTHER" id="PTHR34001">
    <property type="entry name" value="BLL7405 PROTEIN"/>
    <property type="match status" value="1"/>
</dbReference>
<evidence type="ECO:0000256" key="3">
    <source>
        <dbReference type="ARBA" id="ARBA00023136"/>
    </source>
</evidence>
<protein>
    <submittedName>
        <fullName evidence="6">Opacity protein-like surface antigen</fullName>
    </submittedName>
</protein>
<dbReference type="InterPro" id="IPR011250">
    <property type="entry name" value="OMP/PagP_B-barrel"/>
</dbReference>
<evidence type="ECO:0000313" key="6">
    <source>
        <dbReference type="EMBL" id="RDI44549.1"/>
    </source>
</evidence>
<dbReference type="InterPro" id="IPR027385">
    <property type="entry name" value="Beta-barrel_OMP"/>
</dbReference>
<dbReference type="PANTHER" id="PTHR34001:SF3">
    <property type="entry name" value="BLL7405 PROTEIN"/>
    <property type="match status" value="1"/>
</dbReference>
<sequence length="244" mass="26552">MNLSSFKMKVLTASLILASSTGVAFAKGYKGEANYKGEAMAAPCPPPKMLKDGWYVGGQVGYDSYRVRQNINTPSTSDIIGNPVLNATGWVGGLFLGYGQYLTDLFYLGGEIFANVSDADENYSLTDTVGTYNSKFEVNSSYGLALLPGLRLNDTSLGYIRLGWNWANLKGKENITGGASSSKSHTSNGFNLGLGLETLVYENWSVRTEYSHTWYNSFNSGGTFGTKFNPSDNQFMLGVLYHFA</sequence>
<evidence type="ECO:0000256" key="1">
    <source>
        <dbReference type="ARBA" id="ARBA00004370"/>
    </source>
</evidence>
<proteinExistence type="predicted"/>
<feature type="domain" description="Outer membrane protein beta-barrel" evidence="5">
    <location>
        <begin position="51"/>
        <end position="243"/>
    </location>
</feature>
<organism evidence="6 7">
    <name type="scientific">Aquicella lusitana</name>
    <dbReference type="NCBI Taxonomy" id="254246"/>
    <lineage>
        <taxon>Bacteria</taxon>
        <taxon>Pseudomonadati</taxon>
        <taxon>Pseudomonadota</taxon>
        <taxon>Gammaproteobacteria</taxon>
        <taxon>Legionellales</taxon>
        <taxon>Coxiellaceae</taxon>
        <taxon>Aquicella</taxon>
    </lineage>
</organism>
<evidence type="ECO:0000313" key="7">
    <source>
        <dbReference type="Proteomes" id="UP000254720"/>
    </source>
</evidence>
<dbReference type="SUPFAM" id="SSF56925">
    <property type="entry name" value="OMPA-like"/>
    <property type="match status" value="1"/>
</dbReference>
<feature type="signal peptide" evidence="4">
    <location>
        <begin position="1"/>
        <end position="26"/>
    </location>
</feature>
<evidence type="ECO:0000259" key="5">
    <source>
        <dbReference type="Pfam" id="PF13505"/>
    </source>
</evidence>
<comment type="caution">
    <text evidence="6">The sequence shown here is derived from an EMBL/GenBank/DDBJ whole genome shotgun (WGS) entry which is preliminary data.</text>
</comment>
<keyword evidence="3" id="KW-0472">Membrane</keyword>
<gene>
    <name evidence="6" type="ORF">C8D86_10931</name>
</gene>
<feature type="chain" id="PRO_5016843414" evidence="4">
    <location>
        <begin position="27"/>
        <end position="244"/>
    </location>
</feature>
<dbReference type="Pfam" id="PF13505">
    <property type="entry name" value="OMP_b-brl"/>
    <property type="match status" value="1"/>
</dbReference>
<keyword evidence="7" id="KW-1185">Reference proteome</keyword>
<evidence type="ECO:0000256" key="4">
    <source>
        <dbReference type="SAM" id="SignalP"/>
    </source>
</evidence>
<comment type="subcellular location">
    <subcellularLocation>
        <location evidence="1">Membrane</location>
    </subcellularLocation>
</comment>
<reference evidence="6 7" key="1">
    <citation type="submission" date="2018-07" db="EMBL/GenBank/DDBJ databases">
        <title>Genomic Encyclopedia of Type Strains, Phase IV (KMG-IV): sequencing the most valuable type-strain genomes for metagenomic binning, comparative biology and taxonomic classification.</title>
        <authorList>
            <person name="Goeker M."/>
        </authorList>
    </citation>
    <scope>NUCLEOTIDE SEQUENCE [LARGE SCALE GENOMIC DNA]</scope>
    <source>
        <strain evidence="6 7">DSM 16500</strain>
    </source>
</reference>
<dbReference type="AlphaFoldDB" id="A0A370GMN4"/>
<dbReference type="GO" id="GO:0016020">
    <property type="term" value="C:membrane"/>
    <property type="evidence" value="ECO:0007669"/>
    <property type="project" value="UniProtKB-SubCell"/>
</dbReference>
<dbReference type="Gene3D" id="2.40.160.20">
    <property type="match status" value="1"/>
</dbReference>
<evidence type="ECO:0000256" key="2">
    <source>
        <dbReference type="ARBA" id="ARBA00022729"/>
    </source>
</evidence>
<dbReference type="InterPro" id="IPR051692">
    <property type="entry name" value="OMP-like"/>
</dbReference>
<keyword evidence="2 4" id="KW-0732">Signal</keyword>